<sequence length="705" mass="80940">METTPLISVVIPVYNGEKYIEKTINSILKQEYKNIEILVINDGSVDDTAQVVTRLVEKDKRLRLINQKNAGVSTARNVGIDHSKGRYIAFVDGDDLVTEDYISHLYSVMAHNDVEIVASTTMDYYSSEKSTNETNVKIVSGQEAAIEMLYYRIPIGVYSKLFEADFLKKSVRFISTLKMGEGFNFNTTAFQKAKYVALTDKKIYHYRTDNPESVTTVFSMEKWKNGLLAIQTIKSNFIQVTPALNQAWEYAWWNTNFDVFKLMSVAKVQSYYPDEFQFVKYNVKKFALRQIFSSISVKRRIRAGLIYLFPQIFVNYDAFKRTKAMEQGIPVDGAIVTLTTNNNYGNLMQRWALQTFLKNNGYNYEHIYFPGYYLRQYLKYQSIFAWPARSAVRILKNKRPFFKKTASLYNYRQMSNFASKKLKQRRYSKKIMKQYKNFIVGSDQVFNFGVISSEFLVPWKTFLLEDATENSNRISYAASFGSKSLSKDNPLYSASVRELMQKFNAISVREKSGIQIVKDAWNSDAVDVVDPTLLLKAQDYSEIIEKVEKTYNLFYFVLRDDDNHTIVQTTKRFATEENKSVGGIIGYGPGEKKSVGQWLNHISSSDLVITDSFHGVVFSIIFNTNFVVVNRTGNGSISAASERYKNLLDGLGISGRMLSVEEFKNADLSLLQPIDWNEVNDRLAESRLNSADWLLNNIKKEDSRG</sequence>
<dbReference type="InterPro" id="IPR029044">
    <property type="entry name" value="Nucleotide-diphossugar_trans"/>
</dbReference>
<evidence type="ECO:0000313" key="6">
    <source>
        <dbReference type="Proteomes" id="UP000650485"/>
    </source>
</evidence>
<dbReference type="InterPro" id="IPR007345">
    <property type="entry name" value="Polysacch_pyruvyl_Trfase"/>
</dbReference>
<dbReference type="InterPro" id="IPR001173">
    <property type="entry name" value="Glyco_trans_2-like"/>
</dbReference>
<evidence type="ECO:0000256" key="1">
    <source>
        <dbReference type="ARBA" id="ARBA00022676"/>
    </source>
</evidence>
<dbReference type="PANTHER" id="PTHR22916:SF51">
    <property type="entry name" value="GLYCOSYLTRANSFERASE EPSH-RELATED"/>
    <property type="match status" value="1"/>
</dbReference>
<feature type="domain" description="Glycosyltransferase 2-like" evidence="3">
    <location>
        <begin position="8"/>
        <end position="133"/>
    </location>
</feature>
<dbReference type="EMBL" id="JACSZT010000023">
    <property type="protein sequence ID" value="MBC6499840.1"/>
    <property type="molecule type" value="Genomic_DNA"/>
</dbReference>
<dbReference type="Pfam" id="PF04230">
    <property type="entry name" value="PS_pyruv_trans"/>
    <property type="match status" value="1"/>
</dbReference>
<dbReference type="PANTHER" id="PTHR22916">
    <property type="entry name" value="GLYCOSYLTRANSFERASE"/>
    <property type="match status" value="1"/>
</dbReference>
<evidence type="ECO:0000259" key="3">
    <source>
        <dbReference type="Pfam" id="PF00535"/>
    </source>
</evidence>
<dbReference type="Pfam" id="PF00535">
    <property type="entry name" value="Glycos_transf_2"/>
    <property type="match status" value="1"/>
</dbReference>
<dbReference type="CDD" id="cd00761">
    <property type="entry name" value="Glyco_tranf_GTA_type"/>
    <property type="match status" value="1"/>
</dbReference>
<evidence type="ECO:0000259" key="4">
    <source>
        <dbReference type="Pfam" id="PF04230"/>
    </source>
</evidence>
<organism evidence="5 6">
    <name type="scientific">Weissella confusa</name>
    <name type="common">Lactobacillus confusus</name>
    <dbReference type="NCBI Taxonomy" id="1583"/>
    <lineage>
        <taxon>Bacteria</taxon>
        <taxon>Bacillati</taxon>
        <taxon>Bacillota</taxon>
        <taxon>Bacilli</taxon>
        <taxon>Lactobacillales</taxon>
        <taxon>Lactobacillaceae</taxon>
        <taxon>Weissella</taxon>
    </lineage>
</organism>
<dbReference type="Proteomes" id="UP000650485">
    <property type="component" value="Unassembled WGS sequence"/>
</dbReference>
<proteinExistence type="predicted"/>
<gene>
    <name evidence="5" type="ORF">H7R52_19050</name>
</gene>
<accession>A0A923NFV0</accession>
<evidence type="ECO:0000313" key="5">
    <source>
        <dbReference type="EMBL" id="MBC6499840.1"/>
    </source>
</evidence>
<name>A0A923NFV0_WEICO</name>
<keyword evidence="1" id="KW-0328">Glycosyltransferase</keyword>
<dbReference type="AlphaFoldDB" id="A0A923NFV0"/>
<reference evidence="5" key="1">
    <citation type="submission" date="2020-08" db="EMBL/GenBank/DDBJ databases">
        <title>Complete genome sequence of Weissella confusa strain FS54 provides insights into metabolic potential.</title>
        <authorList>
            <person name="Fhoula I."/>
            <person name="Najjari A."/>
            <person name="Lekired A."/>
            <person name="Bessrour-Aouam N."/>
            <person name="Jaballah S."/>
            <person name="Klibi N."/>
            <person name="Ouzari H.-I."/>
        </authorList>
    </citation>
    <scope>NUCLEOTIDE SEQUENCE</scope>
    <source>
        <strain evidence="5">FS54</strain>
    </source>
</reference>
<keyword evidence="2" id="KW-0808">Transferase</keyword>
<protein>
    <submittedName>
        <fullName evidence="5">Glycosyltransferase</fullName>
    </submittedName>
</protein>
<dbReference type="SUPFAM" id="SSF53448">
    <property type="entry name" value="Nucleotide-diphospho-sugar transferases"/>
    <property type="match status" value="1"/>
</dbReference>
<dbReference type="Gene3D" id="3.90.550.10">
    <property type="entry name" value="Spore Coat Polysaccharide Biosynthesis Protein SpsA, Chain A"/>
    <property type="match status" value="1"/>
</dbReference>
<comment type="caution">
    <text evidence="5">The sequence shown here is derived from an EMBL/GenBank/DDBJ whole genome shotgun (WGS) entry which is preliminary data.</text>
</comment>
<feature type="domain" description="Polysaccharide pyruvyl transferase" evidence="4">
    <location>
        <begin position="343"/>
        <end position="631"/>
    </location>
</feature>
<evidence type="ECO:0000256" key="2">
    <source>
        <dbReference type="ARBA" id="ARBA00022679"/>
    </source>
</evidence>
<dbReference type="GO" id="GO:0016757">
    <property type="term" value="F:glycosyltransferase activity"/>
    <property type="evidence" value="ECO:0007669"/>
    <property type="project" value="UniProtKB-KW"/>
</dbReference>